<accession>A0A183TZR1</accession>
<dbReference type="Gene3D" id="3.90.70.10">
    <property type="entry name" value="Cysteine proteinases"/>
    <property type="match status" value="1"/>
</dbReference>
<evidence type="ECO:0000313" key="3">
    <source>
        <dbReference type="Proteomes" id="UP000050794"/>
    </source>
</evidence>
<evidence type="ECO:0000313" key="4">
    <source>
        <dbReference type="WBParaSite" id="TCNE_0000173001-mRNA-1"/>
    </source>
</evidence>
<organism evidence="3 4">
    <name type="scientific">Toxocara canis</name>
    <name type="common">Canine roundworm</name>
    <dbReference type="NCBI Taxonomy" id="6265"/>
    <lineage>
        <taxon>Eukaryota</taxon>
        <taxon>Metazoa</taxon>
        <taxon>Ecdysozoa</taxon>
        <taxon>Nematoda</taxon>
        <taxon>Chromadorea</taxon>
        <taxon>Rhabditida</taxon>
        <taxon>Spirurina</taxon>
        <taxon>Ascaridomorpha</taxon>
        <taxon>Ascaridoidea</taxon>
        <taxon>Toxocaridae</taxon>
        <taxon>Toxocara</taxon>
    </lineage>
</organism>
<reference evidence="4" key="1">
    <citation type="submission" date="2016-06" db="UniProtKB">
        <authorList>
            <consortium name="WormBaseParasite"/>
        </authorList>
    </citation>
    <scope>IDENTIFICATION</scope>
</reference>
<keyword evidence="3" id="KW-1185">Reference proteome</keyword>
<evidence type="ECO:0000313" key="2">
    <source>
        <dbReference type="EMBL" id="VDM26737.1"/>
    </source>
</evidence>
<dbReference type="Proteomes" id="UP000050794">
    <property type="component" value="Unassembled WGS sequence"/>
</dbReference>
<feature type="chain" id="PRO_5044552924" evidence="1">
    <location>
        <begin position="24"/>
        <end position="165"/>
    </location>
</feature>
<feature type="signal peptide" evidence="1">
    <location>
        <begin position="1"/>
        <end position="23"/>
    </location>
</feature>
<dbReference type="InterPro" id="IPR038765">
    <property type="entry name" value="Papain-like_cys_pep_sf"/>
</dbReference>
<dbReference type="GO" id="GO:0004843">
    <property type="term" value="F:cysteine-type deubiquitinase activity"/>
    <property type="evidence" value="ECO:0007669"/>
    <property type="project" value="InterPro"/>
</dbReference>
<dbReference type="InterPro" id="IPR018200">
    <property type="entry name" value="USP_CS"/>
</dbReference>
<protein>
    <submittedName>
        <fullName evidence="4">USP domain-containing protein</fullName>
    </submittedName>
</protein>
<proteinExistence type="predicted"/>
<dbReference type="EMBL" id="UYWY01001412">
    <property type="protein sequence ID" value="VDM26737.1"/>
    <property type="molecule type" value="Genomic_DNA"/>
</dbReference>
<dbReference type="PROSITE" id="PS00972">
    <property type="entry name" value="USP_1"/>
    <property type="match status" value="1"/>
</dbReference>
<dbReference type="AlphaFoldDB" id="A0A183TZR1"/>
<sequence length="165" mass="19075">MVEAVYVWLKSLVHLALVVRCVELPVEYSELMGLVLGLTRYVYRRSRLAYVVGAVEEYEIPEKLDREALWKVYMLHKSQCLLHCVPNPRTKNCRDNPYCLERLGSEKWEKLVQKMEKEGKTSEKSNSRREVTVMPCGLVNLGNSCYLNSFLQVRSAMFCSSHPAL</sequence>
<gene>
    <name evidence="2" type="ORF">TCNE_LOCUS1731</name>
</gene>
<evidence type="ECO:0000256" key="1">
    <source>
        <dbReference type="SAM" id="SignalP"/>
    </source>
</evidence>
<name>A0A183TZR1_TOXCA</name>
<dbReference type="SUPFAM" id="SSF54001">
    <property type="entry name" value="Cysteine proteinases"/>
    <property type="match status" value="1"/>
</dbReference>
<dbReference type="WBParaSite" id="TCNE_0000173001-mRNA-1">
    <property type="protein sequence ID" value="TCNE_0000173001-mRNA-1"/>
    <property type="gene ID" value="TCNE_0000173001"/>
</dbReference>
<keyword evidence="1" id="KW-0732">Signal</keyword>
<reference evidence="2 3" key="2">
    <citation type="submission" date="2018-11" db="EMBL/GenBank/DDBJ databases">
        <authorList>
            <consortium name="Pathogen Informatics"/>
        </authorList>
    </citation>
    <scope>NUCLEOTIDE SEQUENCE [LARGE SCALE GENOMIC DNA]</scope>
</reference>